<feature type="compositionally biased region" description="Polar residues" evidence="5">
    <location>
        <begin position="1047"/>
        <end position="1057"/>
    </location>
</feature>
<feature type="region of interest" description="Disordered" evidence="5">
    <location>
        <begin position="366"/>
        <end position="385"/>
    </location>
</feature>
<feature type="compositionally biased region" description="Basic residues" evidence="5">
    <location>
        <begin position="1027"/>
        <end position="1042"/>
    </location>
</feature>
<protein>
    <submittedName>
        <fullName evidence="7">Topoisomerase 1-associated factor 1</fullName>
    </submittedName>
</protein>
<feature type="compositionally biased region" description="Basic residues" evidence="5">
    <location>
        <begin position="606"/>
        <end position="621"/>
    </location>
</feature>
<feature type="compositionally biased region" description="Polar residues" evidence="5">
    <location>
        <begin position="1095"/>
        <end position="1104"/>
    </location>
</feature>
<organism evidence="7 8">
    <name type="scientific">Dispira parvispora</name>
    <dbReference type="NCBI Taxonomy" id="1520584"/>
    <lineage>
        <taxon>Eukaryota</taxon>
        <taxon>Fungi</taxon>
        <taxon>Fungi incertae sedis</taxon>
        <taxon>Zoopagomycota</taxon>
        <taxon>Kickxellomycotina</taxon>
        <taxon>Dimargaritomycetes</taxon>
        <taxon>Dimargaritales</taxon>
        <taxon>Dimargaritaceae</taxon>
        <taxon>Dispira</taxon>
    </lineage>
</organism>
<name>A0A9W8E8G9_9FUNG</name>
<dbReference type="AlphaFoldDB" id="A0A9W8E8G9"/>
<dbReference type="PANTHER" id="PTHR22940">
    <property type="entry name" value="TIMEOUT/TIMELESS-2"/>
    <property type="match status" value="1"/>
</dbReference>
<feature type="region of interest" description="Disordered" evidence="5">
    <location>
        <begin position="606"/>
        <end position="668"/>
    </location>
</feature>
<dbReference type="EMBL" id="JANBPY010000371">
    <property type="protein sequence ID" value="KAJ1967234.1"/>
    <property type="molecule type" value="Genomic_DNA"/>
</dbReference>
<gene>
    <name evidence="7" type="primary">TOF1</name>
    <name evidence="7" type="ORF">IWQ62_001985</name>
</gene>
<keyword evidence="4" id="KW-0131">Cell cycle</keyword>
<dbReference type="InterPro" id="IPR044998">
    <property type="entry name" value="Timeless"/>
</dbReference>
<dbReference type="PANTHER" id="PTHR22940:SF4">
    <property type="entry name" value="PROTEIN TIMELESS HOMOLOG"/>
    <property type="match status" value="1"/>
</dbReference>
<evidence type="ECO:0000313" key="7">
    <source>
        <dbReference type="EMBL" id="KAJ1967234.1"/>
    </source>
</evidence>
<keyword evidence="3" id="KW-0539">Nucleus</keyword>
<feature type="domain" description="Timeless N-terminal" evidence="6">
    <location>
        <begin position="61"/>
        <end position="337"/>
    </location>
</feature>
<feature type="compositionally biased region" description="Basic residues" evidence="5">
    <location>
        <begin position="1181"/>
        <end position="1190"/>
    </location>
</feature>
<keyword evidence="8" id="KW-1185">Reference proteome</keyword>
<dbReference type="OrthoDB" id="310853at2759"/>
<keyword evidence="2" id="KW-0236">DNA replication inhibitor</keyword>
<evidence type="ECO:0000256" key="5">
    <source>
        <dbReference type="SAM" id="MobiDB-lite"/>
    </source>
</evidence>
<comment type="caution">
    <text evidence="7">The sequence shown here is derived from an EMBL/GenBank/DDBJ whole genome shotgun (WGS) entry which is preliminary data.</text>
</comment>
<dbReference type="GO" id="GO:0043111">
    <property type="term" value="P:replication fork arrest"/>
    <property type="evidence" value="ECO:0007669"/>
    <property type="project" value="TreeGrafter"/>
</dbReference>
<evidence type="ECO:0000256" key="2">
    <source>
        <dbReference type="ARBA" id="ARBA00022880"/>
    </source>
</evidence>
<evidence type="ECO:0000256" key="4">
    <source>
        <dbReference type="ARBA" id="ARBA00023306"/>
    </source>
</evidence>
<feature type="region of interest" description="Disordered" evidence="5">
    <location>
        <begin position="1094"/>
        <end position="1269"/>
    </location>
</feature>
<evidence type="ECO:0000256" key="3">
    <source>
        <dbReference type="ARBA" id="ARBA00023242"/>
    </source>
</evidence>
<feature type="region of interest" description="Disordered" evidence="5">
    <location>
        <begin position="1013"/>
        <end position="1057"/>
    </location>
</feature>
<accession>A0A9W8E8G9</accession>
<evidence type="ECO:0000313" key="8">
    <source>
        <dbReference type="Proteomes" id="UP001150925"/>
    </source>
</evidence>
<feature type="compositionally biased region" description="Low complexity" evidence="5">
    <location>
        <begin position="1154"/>
        <end position="1176"/>
    </location>
</feature>
<feature type="compositionally biased region" description="Basic and acidic residues" evidence="5">
    <location>
        <begin position="374"/>
        <end position="385"/>
    </location>
</feature>
<dbReference type="GO" id="GO:0000076">
    <property type="term" value="P:DNA replication checkpoint signaling"/>
    <property type="evidence" value="ECO:0007669"/>
    <property type="project" value="TreeGrafter"/>
</dbReference>
<feature type="compositionally biased region" description="Acidic residues" evidence="5">
    <location>
        <begin position="648"/>
        <end position="668"/>
    </location>
</feature>
<dbReference type="Pfam" id="PF04821">
    <property type="entry name" value="TIMELESS"/>
    <property type="match status" value="1"/>
</dbReference>
<dbReference type="GO" id="GO:0031298">
    <property type="term" value="C:replication fork protection complex"/>
    <property type="evidence" value="ECO:0007669"/>
    <property type="project" value="TreeGrafter"/>
</dbReference>
<evidence type="ECO:0000259" key="6">
    <source>
        <dbReference type="Pfam" id="PF04821"/>
    </source>
</evidence>
<feature type="compositionally biased region" description="Low complexity" evidence="5">
    <location>
        <begin position="1106"/>
        <end position="1127"/>
    </location>
</feature>
<comment type="subcellular location">
    <subcellularLocation>
        <location evidence="1">Nucleus</location>
    </subcellularLocation>
</comment>
<sequence length="1269" mass="143084">MLVQPRNQLAAEDYDDSEWWDKFQNQVFSVCSALGGLEQRVDACRSPNAPDTPGGEKDSLVYVMGDECLECMRDLKRYIRQDDDNPAKQVLSWLGDWSVLQRDLLPILELNAQRLLEEVAMQEETNDEYTSPATQRPRTYCVTVIELLVVMTWYVDPKTRQEAPGYDRMLCNYKLAFATHPTIIPTLLRLLVTSLGKPLPLRDAQDKILINGVLLLYRNLLESPDPHVSITASGELIAHGKLQEMLIDAFQRYDIYQLVLTMASSADEKPCNPYALLVLDILYLSFKDITPEQLVGDPKEAAGRITDRLAEEERQQSLDVRAAPSIRHSRFGGTYVMQSPQGEVMSLLTAQNVMRPLDHSLDQKKRRVRRVRPKPSDAHEKTRHPFQDQRTFAVLKQLVHTFLESGFNTLFTVVGKDIELERPQITPNDITHYFYLLGFTLHYLILAVDRQPTANRNPQRFDQVFLEPLATEDTVPSTGDTADDLDFDLVGAVVNLRGLARILRGLRSFKESKESGRVKVTVQCLHSLLLALTYMSNGSREEHREVVDHLLINLCYEASTLDLLLALCREADGPYADKSYLPHLFGTLHLYMRFLEHYANQKSHMFVRKKARKTGKRKAKSKASGSITDKNDDEVPEESNASIGPVENQDENDNENGNQDDNESDSNDEEVIRKYVEREFHLSHCEKDLARESVVLAYVRLLASYTELSSCTVYWIVTMFHRIAIKQGYEGFFFKMSILYIFNQILTDQSRLKVWARADHQLHPGQPRLVAWDIQPTASTEKANLVSPWSALSQFTEYIVGRFMRRLADNPLFHVEILFPVARSEALRPDLRIQETKSSSARLHGYDTDEEDGLAETAPNLTSFDYTVYQSMEADPDKIELSEELSPEQRVGAIIGILGFLKMESTLAWIQQGVNDALASTGLVENSDSEITGESSDVPKQGQSVFTMVVPEEEREFVQEIPWVSELLQLLHFQYIPALVDDDHVTTGQWRLAAGITTPDLEHQRNRLRKYQAAPLGPDGRILPSLKSKRGKGRRKSSKKMRKDTTPSHGPSSLVSASLSWVDDCQKLDKTNDVVESDNEDMSMSDDQRERVLQKISTQGTHQASSEESLGSLLGKPSVTSPITSSPPDTPSHQSDITSDDDEGTIGNKPQQYPDDTPTPTASHQSILSSPALDDLPSPPRKIRRLRNRPGHTIASPETGVEVPSDTLPGRLTPPEKLSPDTIDNAASVMSDDEKESSTPPATVLPLPNRPKNVYQSRRRILDLNSDSE</sequence>
<dbReference type="GO" id="GO:0006281">
    <property type="term" value="P:DNA repair"/>
    <property type="evidence" value="ECO:0007669"/>
    <property type="project" value="TreeGrafter"/>
</dbReference>
<evidence type="ECO:0000256" key="1">
    <source>
        <dbReference type="ARBA" id="ARBA00004123"/>
    </source>
</evidence>
<dbReference type="GO" id="GO:0003677">
    <property type="term" value="F:DNA binding"/>
    <property type="evidence" value="ECO:0007669"/>
    <property type="project" value="TreeGrafter"/>
</dbReference>
<dbReference type="InterPro" id="IPR006906">
    <property type="entry name" value="Timeless_N"/>
</dbReference>
<dbReference type="Proteomes" id="UP001150925">
    <property type="component" value="Unassembled WGS sequence"/>
</dbReference>
<reference evidence="7" key="1">
    <citation type="submission" date="2022-07" db="EMBL/GenBank/DDBJ databases">
        <title>Phylogenomic reconstructions and comparative analyses of Kickxellomycotina fungi.</title>
        <authorList>
            <person name="Reynolds N.K."/>
            <person name="Stajich J.E."/>
            <person name="Barry K."/>
            <person name="Grigoriev I.V."/>
            <person name="Crous P."/>
            <person name="Smith M.E."/>
        </authorList>
    </citation>
    <scope>NUCLEOTIDE SEQUENCE</scope>
    <source>
        <strain evidence="7">RSA 1196</strain>
    </source>
</reference>
<proteinExistence type="predicted"/>